<evidence type="ECO:0000313" key="2">
    <source>
        <dbReference type="Proteomes" id="UP000006729"/>
    </source>
</evidence>
<dbReference type="PANTHER" id="PTHR47583:SF1">
    <property type="entry name" value="ADENINE NUCLEOTIDE ALPHA HYDROLASES-LIKE SUPERFAMILY PROTEIN"/>
    <property type="match status" value="1"/>
</dbReference>
<dbReference type="SUPFAM" id="SSF52402">
    <property type="entry name" value="Adenine nucleotide alpha hydrolases-like"/>
    <property type="match status" value="1"/>
</dbReference>
<dbReference type="Gene3D" id="3.40.50.620">
    <property type="entry name" value="HUPs"/>
    <property type="match status" value="1"/>
</dbReference>
<sequence length="64" mass="6900">MVFRTHSCPVVKTAARIVEGDPGKVICQEADRLKPVTVVFGTGGSGLLSKVLYSVNIILPRTHH</sequence>
<dbReference type="EMBL" id="CM009298">
    <property type="protein sequence ID" value="PNT20885.1"/>
    <property type="molecule type" value="Genomic_DNA"/>
</dbReference>
<keyword evidence="2" id="KW-1185">Reference proteome</keyword>
<name>A0A2K1Z6I2_POPTR</name>
<gene>
    <name evidence="1" type="ORF">POPTR_009G117400</name>
</gene>
<dbReference type="Proteomes" id="UP000006729">
    <property type="component" value="Chromosome 9"/>
</dbReference>
<organism evidence="1 2">
    <name type="scientific">Populus trichocarpa</name>
    <name type="common">Western balsam poplar</name>
    <name type="synonym">Populus balsamifera subsp. trichocarpa</name>
    <dbReference type="NCBI Taxonomy" id="3694"/>
    <lineage>
        <taxon>Eukaryota</taxon>
        <taxon>Viridiplantae</taxon>
        <taxon>Streptophyta</taxon>
        <taxon>Embryophyta</taxon>
        <taxon>Tracheophyta</taxon>
        <taxon>Spermatophyta</taxon>
        <taxon>Magnoliopsida</taxon>
        <taxon>eudicotyledons</taxon>
        <taxon>Gunneridae</taxon>
        <taxon>Pentapetalae</taxon>
        <taxon>rosids</taxon>
        <taxon>fabids</taxon>
        <taxon>Malpighiales</taxon>
        <taxon>Salicaceae</taxon>
        <taxon>Saliceae</taxon>
        <taxon>Populus</taxon>
    </lineage>
</organism>
<dbReference type="PANTHER" id="PTHR47583">
    <property type="entry name" value="ADENINE NUCLEOTIDE ALPHA HYDROLASES-LIKE SUPERFAMILY PROTEIN"/>
    <property type="match status" value="1"/>
</dbReference>
<dbReference type="STRING" id="3694.A0A2K1Z6I2"/>
<dbReference type="InterPro" id="IPR014729">
    <property type="entry name" value="Rossmann-like_a/b/a_fold"/>
</dbReference>
<evidence type="ECO:0000313" key="1">
    <source>
        <dbReference type="EMBL" id="PNT20885.1"/>
    </source>
</evidence>
<reference evidence="1 2" key="1">
    <citation type="journal article" date="2006" name="Science">
        <title>The genome of black cottonwood, Populus trichocarpa (Torr. &amp; Gray).</title>
        <authorList>
            <person name="Tuskan G.A."/>
            <person name="Difazio S."/>
            <person name="Jansson S."/>
            <person name="Bohlmann J."/>
            <person name="Grigoriev I."/>
            <person name="Hellsten U."/>
            <person name="Putnam N."/>
            <person name="Ralph S."/>
            <person name="Rombauts S."/>
            <person name="Salamov A."/>
            <person name="Schein J."/>
            <person name="Sterck L."/>
            <person name="Aerts A."/>
            <person name="Bhalerao R.R."/>
            <person name="Bhalerao R.P."/>
            <person name="Blaudez D."/>
            <person name="Boerjan W."/>
            <person name="Brun A."/>
            <person name="Brunner A."/>
            <person name="Busov V."/>
            <person name="Campbell M."/>
            <person name="Carlson J."/>
            <person name="Chalot M."/>
            <person name="Chapman J."/>
            <person name="Chen G.L."/>
            <person name="Cooper D."/>
            <person name="Coutinho P.M."/>
            <person name="Couturier J."/>
            <person name="Covert S."/>
            <person name="Cronk Q."/>
            <person name="Cunningham R."/>
            <person name="Davis J."/>
            <person name="Degroeve S."/>
            <person name="Dejardin A."/>
            <person name="Depamphilis C."/>
            <person name="Detter J."/>
            <person name="Dirks B."/>
            <person name="Dubchak I."/>
            <person name="Duplessis S."/>
            <person name="Ehlting J."/>
            <person name="Ellis B."/>
            <person name="Gendler K."/>
            <person name="Goodstein D."/>
            <person name="Gribskov M."/>
            <person name="Grimwood J."/>
            <person name="Groover A."/>
            <person name="Gunter L."/>
            <person name="Hamberger B."/>
            <person name="Heinze B."/>
            <person name="Helariutta Y."/>
            <person name="Henrissat B."/>
            <person name="Holligan D."/>
            <person name="Holt R."/>
            <person name="Huang W."/>
            <person name="Islam-Faridi N."/>
            <person name="Jones S."/>
            <person name="Jones-Rhoades M."/>
            <person name="Jorgensen R."/>
            <person name="Joshi C."/>
            <person name="Kangasjarvi J."/>
            <person name="Karlsson J."/>
            <person name="Kelleher C."/>
            <person name="Kirkpatrick R."/>
            <person name="Kirst M."/>
            <person name="Kohler A."/>
            <person name="Kalluri U."/>
            <person name="Larimer F."/>
            <person name="Leebens-Mack J."/>
            <person name="Leple J.C."/>
            <person name="Locascio P."/>
            <person name="Lou Y."/>
            <person name="Lucas S."/>
            <person name="Martin F."/>
            <person name="Montanini B."/>
            <person name="Napoli C."/>
            <person name="Nelson D.R."/>
            <person name="Nelson C."/>
            <person name="Nieminen K."/>
            <person name="Nilsson O."/>
            <person name="Pereda V."/>
            <person name="Peter G."/>
            <person name="Philippe R."/>
            <person name="Pilate G."/>
            <person name="Poliakov A."/>
            <person name="Razumovskaya J."/>
            <person name="Richardson P."/>
            <person name="Rinaldi C."/>
            <person name="Ritland K."/>
            <person name="Rouze P."/>
            <person name="Ryaboy D."/>
            <person name="Schmutz J."/>
            <person name="Schrader J."/>
            <person name="Segerman B."/>
            <person name="Shin H."/>
            <person name="Siddiqui A."/>
            <person name="Sterky F."/>
            <person name="Terry A."/>
            <person name="Tsai C.J."/>
            <person name="Uberbacher E."/>
            <person name="Unneberg P."/>
            <person name="Vahala J."/>
            <person name="Wall K."/>
            <person name="Wessler S."/>
            <person name="Yang G."/>
            <person name="Yin T."/>
            <person name="Douglas C."/>
            <person name="Marra M."/>
            <person name="Sandberg G."/>
            <person name="Van de Peer Y."/>
            <person name="Rokhsar D."/>
        </authorList>
    </citation>
    <scope>NUCLEOTIDE SEQUENCE [LARGE SCALE GENOMIC DNA]</scope>
    <source>
        <strain evidence="2">cv. Nisqually</strain>
    </source>
</reference>
<dbReference type="AlphaFoldDB" id="A0A2K1Z6I2"/>
<accession>A0A2K1Z6I2</accession>
<dbReference type="InParanoid" id="A0A2K1Z6I2"/>
<protein>
    <submittedName>
        <fullName evidence="1">Uncharacterized protein</fullName>
    </submittedName>
</protein>
<proteinExistence type="predicted"/>